<comment type="caution">
    <text evidence="1">The sequence shown here is derived from an EMBL/GenBank/DDBJ whole genome shotgun (WGS) entry which is preliminary data.</text>
</comment>
<dbReference type="EMBL" id="JANHOG010000361">
    <property type="protein sequence ID" value="KAJ3555144.1"/>
    <property type="molecule type" value="Genomic_DNA"/>
</dbReference>
<dbReference type="Proteomes" id="UP001148662">
    <property type="component" value="Unassembled WGS sequence"/>
</dbReference>
<organism evidence="1 2">
    <name type="scientific">Phlebia brevispora</name>
    <dbReference type="NCBI Taxonomy" id="194682"/>
    <lineage>
        <taxon>Eukaryota</taxon>
        <taxon>Fungi</taxon>
        <taxon>Dikarya</taxon>
        <taxon>Basidiomycota</taxon>
        <taxon>Agaricomycotina</taxon>
        <taxon>Agaricomycetes</taxon>
        <taxon>Polyporales</taxon>
        <taxon>Meruliaceae</taxon>
        <taxon>Phlebia</taxon>
    </lineage>
</organism>
<sequence length="259" mass="28250">MDELISLDLNVDAASSWILATQTRPFYRRLEHFSCSFPLDAHTASFLERTPELRSLQLATAIDCVRLSSDAIPHLTTYTGPSCLLTQLVPFRPITALHLSGDLTIGDIEQLIQLPRVPIPVSSSASPELGQSADVGVGVDAQVKTLSAITSSPPVPFIKALAKACPGLVHLQVITTCAFWETPDITSSLFSLTSLRAFELSGMHWVLRPRSASAADGTWAISGKEWVSPPVTPRPVDVDVLDAQDRDFDFTEAFMEWAY</sequence>
<name>A0ACC1T7Q9_9APHY</name>
<gene>
    <name evidence="1" type="ORF">NM688_g2742</name>
</gene>
<evidence type="ECO:0000313" key="2">
    <source>
        <dbReference type="Proteomes" id="UP001148662"/>
    </source>
</evidence>
<evidence type="ECO:0000313" key="1">
    <source>
        <dbReference type="EMBL" id="KAJ3555144.1"/>
    </source>
</evidence>
<reference evidence="1" key="1">
    <citation type="submission" date="2022-07" db="EMBL/GenBank/DDBJ databases">
        <title>Genome Sequence of Phlebia brevispora.</title>
        <authorList>
            <person name="Buettner E."/>
        </authorList>
    </citation>
    <scope>NUCLEOTIDE SEQUENCE</scope>
    <source>
        <strain evidence="1">MPL23</strain>
    </source>
</reference>
<keyword evidence="2" id="KW-1185">Reference proteome</keyword>
<accession>A0ACC1T7Q9</accession>
<protein>
    <submittedName>
        <fullName evidence="1">Uncharacterized protein</fullName>
    </submittedName>
</protein>
<proteinExistence type="predicted"/>